<dbReference type="GO" id="GO:0008270">
    <property type="term" value="F:zinc ion binding"/>
    <property type="evidence" value="ECO:0007669"/>
    <property type="project" value="UniProtKB-UniRule"/>
</dbReference>
<keyword evidence="2" id="KW-0812">Transmembrane</keyword>
<keyword evidence="5" id="KW-1185">Reference proteome</keyword>
<evidence type="ECO:0000313" key="5">
    <source>
        <dbReference type="Proteomes" id="UP000031668"/>
    </source>
</evidence>
<keyword evidence="1" id="KW-0862">Zinc</keyword>
<dbReference type="EMBL" id="JWZT01004976">
    <property type="protein sequence ID" value="KII62474.1"/>
    <property type="molecule type" value="Genomic_DNA"/>
</dbReference>
<feature type="transmembrane region" description="Helical" evidence="2">
    <location>
        <begin position="244"/>
        <end position="262"/>
    </location>
</feature>
<dbReference type="Gene3D" id="3.30.60.190">
    <property type="match status" value="1"/>
</dbReference>
<evidence type="ECO:0000259" key="3">
    <source>
        <dbReference type="PROSITE" id="PS51083"/>
    </source>
</evidence>
<dbReference type="Pfam" id="PF04438">
    <property type="entry name" value="zf-HIT"/>
    <property type="match status" value="1"/>
</dbReference>
<evidence type="ECO:0000256" key="2">
    <source>
        <dbReference type="SAM" id="Phobius"/>
    </source>
</evidence>
<sequence length="317" mass="37507">MDCSFCKDKSNYTCPKCNRPYCSRKCYMDELHLQCSETFYYQEVTDVLKTIRCSDDSRKMCQEAISKIENVKELEVYDFGEYQHLWEALDDGGKLGFKEFIDQLSNGVDGLQFNEPWWTHDLKVIEEENPIPKVSKSDIKILEIKSKKFPYNTVCGCVLFYLVGCYVFLYRVRFQLDDSEQFYSDFTALSGPEILEQCDGANIQHFSNMLETKIRNGGFMENVSTQINQKELFNVFIRQVYEDILVLLSNFCMAIPFIYIAVCEFVRIIRKHVNGHKELLKIYKKCKFFKYWLIDNYQEFSLSIKPFIENKINRSFM</sequence>
<dbReference type="AlphaFoldDB" id="A0A0C2MDV1"/>
<feature type="transmembrane region" description="Helical" evidence="2">
    <location>
        <begin position="149"/>
        <end position="169"/>
    </location>
</feature>
<proteinExistence type="predicted"/>
<accession>A0A0C2MDV1</accession>
<dbReference type="OrthoDB" id="10005492at2759"/>
<protein>
    <submittedName>
        <fullName evidence="4">Zinc finger HIT domain-containing protein 2</fullName>
    </submittedName>
</protein>
<dbReference type="CDD" id="cd23024">
    <property type="entry name" value="zf-HIT_ZNHIT2-3"/>
    <property type="match status" value="1"/>
</dbReference>
<keyword evidence="2" id="KW-0472">Membrane</keyword>
<dbReference type="PANTHER" id="PTHR15555:SF0">
    <property type="entry name" value="ZINC FINGER HIT DOMAIN-CONTAINING PROTEIN 2"/>
    <property type="match status" value="1"/>
</dbReference>
<comment type="caution">
    <text evidence="4">The sequence shown here is derived from an EMBL/GenBank/DDBJ whole genome shotgun (WGS) entry which is preliminary data.</text>
</comment>
<organism evidence="4 5">
    <name type="scientific">Thelohanellus kitauei</name>
    <name type="common">Myxosporean</name>
    <dbReference type="NCBI Taxonomy" id="669202"/>
    <lineage>
        <taxon>Eukaryota</taxon>
        <taxon>Metazoa</taxon>
        <taxon>Cnidaria</taxon>
        <taxon>Myxozoa</taxon>
        <taxon>Myxosporea</taxon>
        <taxon>Bivalvulida</taxon>
        <taxon>Platysporina</taxon>
        <taxon>Myxobolidae</taxon>
        <taxon>Thelohanellus</taxon>
    </lineage>
</organism>
<keyword evidence="2" id="KW-1133">Transmembrane helix</keyword>
<keyword evidence="1" id="KW-0863">Zinc-finger</keyword>
<dbReference type="PROSITE" id="PS51083">
    <property type="entry name" value="ZF_HIT"/>
    <property type="match status" value="1"/>
</dbReference>
<dbReference type="PANTHER" id="PTHR15555">
    <property type="entry name" value="ZINC FINGER HIT DOMAIN CONTAINING PROTEIN 2 PROTEIN FON -RELATED"/>
    <property type="match status" value="1"/>
</dbReference>
<evidence type="ECO:0000313" key="4">
    <source>
        <dbReference type="EMBL" id="KII62474.1"/>
    </source>
</evidence>
<dbReference type="Proteomes" id="UP000031668">
    <property type="component" value="Unassembled WGS sequence"/>
</dbReference>
<name>A0A0C2MDV1_THEKT</name>
<dbReference type="InterPro" id="IPR039646">
    <property type="entry name" value="ZNHIT2"/>
</dbReference>
<gene>
    <name evidence="4" type="ORF">RF11_13845</name>
</gene>
<keyword evidence="1" id="KW-0479">Metal-binding</keyword>
<dbReference type="InterPro" id="IPR007529">
    <property type="entry name" value="Znf_HIT"/>
</dbReference>
<feature type="domain" description="HIT-type" evidence="3">
    <location>
        <begin position="3"/>
        <end position="35"/>
    </location>
</feature>
<reference evidence="4 5" key="1">
    <citation type="journal article" date="2014" name="Genome Biol. Evol.">
        <title>The genome of the myxosporean Thelohanellus kitauei shows adaptations to nutrient acquisition within its fish host.</title>
        <authorList>
            <person name="Yang Y."/>
            <person name="Xiong J."/>
            <person name="Zhou Z."/>
            <person name="Huo F."/>
            <person name="Miao W."/>
            <person name="Ran C."/>
            <person name="Liu Y."/>
            <person name="Zhang J."/>
            <person name="Feng J."/>
            <person name="Wang M."/>
            <person name="Wang M."/>
            <person name="Wang L."/>
            <person name="Yao B."/>
        </authorList>
    </citation>
    <scope>NUCLEOTIDE SEQUENCE [LARGE SCALE GENOMIC DNA]</scope>
    <source>
        <strain evidence="4">Wuqing</strain>
    </source>
</reference>
<evidence type="ECO:0000256" key="1">
    <source>
        <dbReference type="PROSITE-ProRule" id="PRU00453"/>
    </source>
</evidence>